<keyword evidence="1" id="KW-0812">Transmembrane</keyword>
<feature type="transmembrane region" description="Helical" evidence="1">
    <location>
        <begin position="130"/>
        <end position="151"/>
    </location>
</feature>
<evidence type="ECO:0008006" key="4">
    <source>
        <dbReference type="Google" id="ProtNLM"/>
    </source>
</evidence>
<accession>A0AB34JFZ4</accession>
<dbReference type="EMBL" id="JBGBPQ010000008">
    <property type="protein sequence ID" value="KAL1520406.1"/>
    <property type="molecule type" value="Genomic_DNA"/>
</dbReference>
<dbReference type="Proteomes" id="UP001515480">
    <property type="component" value="Unassembled WGS sequence"/>
</dbReference>
<evidence type="ECO:0000256" key="1">
    <source>
        <dbReference type="SAM" id="Phobius"/>
    </source>
</evidence>
<keyword evidence="1" id="KW-1133">Transmembrane helix</keyword>
<evidence type="ECO:0000313" key="2">
    <source>
        <dbReference type="EMBL" id="KAL1520406.1"/>
    </source>
</evidence>
<comment type="caution">
    <text evidence="2">The sequence shown here is derived from an EMBL/GenBank/DDBJ whole genome shotgun (WGS) entry which is preliminary data.</text>
</comment>
<reference evidence="2 3" key="1">
    <citation type="journal article" date="2024" name="Science">
        <title>Giant polyketide synthase enzymes in the biosynthesis of giant marine polyether toxins.</title>
        <authorList>
            <person name="Fallon T.R."/>
            <person name="Shende V.V."/>
            <person name="Wierzbicki I.H."/>
            <person name="Pendleton A.L."/>
            <person name="Watervoot N.F."/>
            <person name="Auber R.P."/>
            <person name="Gonzalez D.J."/>
            <person name="Wisecaver J.H."/>
            <person name="Moore B.S."/>
        </authorList>
    </citation>
    <scope>NUCLEOTIDE SEQUENCE [LARGE SCALE GENOMIC DNA]</scope>
    <source>
        <strain evidence="2 3">12B1</strain>
    </source>
</reference>
<keyword evidence="3" id="KW-1185">Reference proteome</keyword>
<name>A0AB34JFZ4_PRYPA</name>
<feature type="transmembrane region" description="Helical" evidence="1">
    <location>
        <begin position="12"/>
        <end position="29"/>
    </location>
</feature>
<feature type="transmembrane region" description="Helical" evidence="1">
    <location>
        <begin position="41"/>
        <end position="62"/>
    </location>
</feature>
<organism evidence="2 3">
    <name type="scientific">Prymnesium parvum</name>
    <name type="common">Toxic golden alga</name>
    <dbReference type="NCBI Taxonomy" id="97485"/>
    <lineage>
        <taxon>Eukaryota</taxon>
        <taxon>Haptista</taxon>
        <taxon>Haptophyta</taxon>
        <taxon>Prymnesiophyceae</taxon>
        <taxon>Prymnesiales</taxon>
        <taxon>Prymnesiaceae</taxon>
        <taxon>Prymnesium</taxon>
    </lineage>
</organism>
<gene>
    <name evidence="2" type="ORF">AB1Y20_021992</name>
</gene>
<evidence type="ECO:0000313" key="3">
    <source>
        <dbReference type="Proteomes" id="UP001515480"/>
    </source>
</evidence>
<feature type="transmembrane region" description="Helical" evidence="1">
    <location>
        <begin position="171"/>
        <end position="188"/>
    </location>
</feature>
<proteinExistence type="predicted"/>
<keyword evidence="1" id="KW-0472">Membrane</keyword>
<dbReference type="AlphaFoldDB" id="A0AB34JFZ4"/>
<protein>
    <recommendedName>
        <fullName evidence="4">TLC domain-containing protein</fullName>
    </recommendedName>
</protein>
<sequence>MDLAAARRHDEWNLLALGSLNAAHSLWWVGWGPLAPLAARLLTPLFLADCAYLVCDLGWLVFSPRCVAPEVRRTLLIHHVIVVGCIPVAWSHPVLMAHLLRTWVVEIHSCVHIAARHLPSPKLRAALQRLSKPIFVGLRLIGFPLTWFAYARDRAALTDAMREAQVPLRCHLPLSIAHFAMYGLMLKWGHTLLFSKRRGGASPDTKAD</sequence>
<feature type="transmembrane region" description="Helical" evidence="1">
    <location>
        <begin position="74"/>
        <end position="92"/>
    </location>
</feature>